<accession>A0A2P2C3G9</accession>
<reference evidence="1" key="1">
    <citation type="submission" date="2015-08" db="EMBL/GenBank/DDBJ databases">
        <authorList>
            <person name="Babu N.S."/>
            <person name="Beckwith C.J."/>
            <person name="Beseler K.G."/>
            <person name="Brison A."/>
            <person name="Carone J.V."/>
            <person name="Caskin T.P."/>
            <person name="Diamond M."/>
            <person name="Durham M.E."/>
            <person name="Foxe J.M."/>
            <person name="Go M."/>
            <person name="Henderson B.A."/>
            <person name="Jones I.B."/>
            <person name="McGettigan J.A."/>
            <person name="Micheletti S.J."/>
            <person name="Nasrallah M.E."/>
            <person name="Ortiz D."/>
            <person name="Piller C.R."/>
            <person name="Privatt S.R."/>
            <person name="Schneider S.L."/>
            <person name="Sharp S."/>
            <person name="Smith T.C."/>
            <person name="Stanton J.D."/>
            <person name="Ullery H.E."/>
            <person name="Wilson R.J."/>
            <person name="Serrano M.G."/>
            <person name="Buck G."/>
            <person name="Lee V."/>
            <person name="Wang Y."/>
            <person name="Carvalho R."/>
            <person name="Voegtly L."/>
            <person name="Shi R."/>
            <person name="Duckworth R."/>
            <person name="Johnson A."/>
            <person name="Loviza R."/>
            <person name="Walstead R."/>
            <person name="Shah Z."/>
            <person name="Kiflezghi M."/>
            <person name="Wade K."/>
            <person name="Ball S.L."/>
            <person name="Bradley K.W."/>
            <person name="Asai D.J."/>
            <person name="Bowman C.A."/>
            <person name="Russell D.A."/>
            <person name="Pope W.H."/>
            <person name="Jacobs-Sera D."/>
            <person name="Hendrix R.W."/>
            <person name="Hatfull G.F."/>
        </authorList>
    </citation>
    <scope>NUCLEOTIDE SEQUENCE</scope>
</reference>
<name>A0A2P2C3G9_9ZZZZ</name>
<proteinExistence type="predicted"/>
<dbReference type="AlphaFoldDB" id="A0A2P2C3G9"/>
<sequence>MIRAATRVKVGVHAGDEALRLCEALQERDELLPLSWVENAHELAFVVFGEQSEAGQELASDWGQVERVGTPI</sequence>
<protein>
    <submittedName>
        <fullName evidence="1">Uncharacterized protein</fullName>
    </submittedName>
</protein>
<dbReference type="EMBL" id="CZKA01000029">
    <property type="protein sequence ID" value="CUR56577.1"/>
    <property type="molecule type" value="Genomic_DNA"/>
</dbReference>
<organism evidence="1">
    <name type="scientific">metagenome</name>
    <dbReference type="NCBI Taxonomy" id="256318"/>
    <lineage>
        <taxon>unclassified sequences</taxon>
        <taxon>metagenomes</taxon>
    </lineage>
</organism>
<gene>
    <name evidence="1" type="ORF">NOCA2350071</name>
</gene>
<evidence type="ECO:0000313" key="1">
    <source>
        <dbReference type="EMBL" id="CUR56577.1"/>
    </source>
</evidence>